<sequence>MKRKVNRFKTRPMNKNISPVEMKRIKVSMELAEAIKNVLMKRNITRTQFAKMMGQDKKVISVWLSGTYNFNLGTLYEIVDRLGLM</sequence>
<feature type="domain" description="HTH cro/C1-type" evidence="1">
    <location>
        <begin position="35"/>
        <end position="83"/>
    </location>
</feature>
<reference evidence="2 3" key="1">
    <citation type="submission" date="2019-04" db="EMBL/GenBank/DDBJ databases">
        <title>Pedobacter sp. RP-3-15 sp. nov., isolated from Arctic soil.</title>
        <authorList>
            <person name="Dahal R.H."/>
            <person name="Kim D.-U."/>
        </authorList>
    </citation>
    <scope>NUCLEOTIDE SEQUENCE [LARGE SCALE GENOMIC DNA]</scope>
    <source>
        <strain evidence="2 3">RP-3-15</strain>
    </source>
</reference>
<dbReference type="Pfam" id="PF01381">
    <property type="entry name" value="HTH_3"/>
    <property type="match status" value="1"/>
</dbReference>
<dbReference type="EMBL" id="SWBQ01000003">
    <property type="protein sequence ID" value="TKC06016.1"/>
    <property type="molecule type" value="Genomic_DNA"/>
</dbReference>
<protein>
    <submittedName>
        <fullName evidence="2">Helix-turn-helix transcriptional regulator</fullName>
    </submittedName>
</protein>
<dbReference type="InterPro" id="IPR010982">
    <property type="entry name" value="Lambda_DNA-bd_dom_sf"/>
</dbReference>
<dbReference type="Gene3D" id="1.10.260.40">
    <property type="entry name" value="lambda repressor-like DNA-binding domains"/>
    <property type="match status" value="1"/>
</dbReference>
<evidence type="ECO:0000259" key="1">
    <source>
        <dbReference type="PROSITE" id="PS50943"/>
    </source>
</evidence>
<name>A0A4U1CIX6_9SPHI</name>
<gene>
    <name evidence="2" type="ORF">FA047_11815</name>
</gene>
<dbReference type="GO" id="GO:0003677">
    <property type="term" value="F:DNA binding"/>
    <property type="evidence" value="ECO:0007669"/>
    <property type="project" value="InterPro"/>
</dbReference>
<dbReference type="AlphaFoldDB" id="A0A4U1CIX6"/>
<comment type="caution">
    <text evidence="2">The sequence shown here is derived from an EMBL/GenBank/DDBJ whole genome shotgun (WGS) entry which is preliminary data.</text>
</comment>
<keyword evidence="3" id="KW-1185">Reference proteome</keyword>
<dbReference type="PROSITE" id="PS50943">
    <property type="entry name" value="HTH_CROC1"/>
    <property type="match status" value="1"/>
</dbReference>
<proteinExistence type="predicted"/>
<dbReference type="OrthoDB" id="770730at2"/>
<dbReference type="SUPFAM" id="SSF47413">
    <property type="entry name" value="lambda repressor-like DNA-binding domains"/>
    <property type="match status" value="1"/>
</dbReference>
<accession>A0A4U1CIX6</accession>
<evidence type="ECO:0000313" key="3">
    <source>
        <dbReference type="Proteomes" id="UP000307244"/>
    </source>
</evidence>
<dbReference type="Proteomes" id="UP000307244">
    <property type="component" value="Unassembled WGS sequence"/>
</dbReference>
<evidence type="ECO:0000313" key="2">
    <source>
        <dbReference type="EMBL" id="TKC06016.1"/>
    </source>
</evidence>
<dbReference type="InterPro" id="IPR001387">
    <property type="entry name" value="Cro/C1-type_HTH"/>
</dbReference>
<organism evidence="2 3">
    <name type="scientific">Pedobacter frigoris</name>
    <dbReference type="NCBI Taxonomy" id="2571272"/>
    <lineage>
        <taxon>Bacteria</taxon>
        <taxon>Pseudomonadati</taxon>
        <taxon>Bacteroidota</taxon>
        <taxon>Sphingobacteriia</taxon>
        <taxon>Sphingobacteriales</taxon>
        <taxon>Sphingobacteriaceae</taxon>
        <taxon>Pedobacter</taxon>
    </lineage>
</organism>